<dbReference type="EMBL" id="JASNQZ010000006">
    <property type="protein sequence ID" value="KAL0955667.1"/>
    <property type="molecule type" value="Genomic_DNA"/>
</dbReference>
<evidence type="ECO:0000313" key="2">
    <source>
        <dbReference type="EMBL" id="KAL0955667.1"/>
    </source>
</evidence>
<dbReference type="PANTHER" id="PTHR35309:SF4">
    <property type="entry name" value="TOCOPHEROL CYCLASE"/>
    <property type="match status" value="1"/>
</dbReference>
<dbReference type="Pfam" id="PF14249">
    <property type="entry name" value="Tocopherol_cycl"/>
    <property type="match status" value="1"/>
</dbReference>
<evidence type="ECO:0000256" key="1">
    <source>
        <dbReference type="SAM" id="SignalP"/>
    </source>
</evidence>
<dbReference type="InterPro" id="IPR025893">
    <property type="entry name" value="Tocopherol_cyclase"/>
</dbReference>
<comment type="caution">
    <text evidence="2">The sequence shown here is derived from an EMBL/GenBank/DDBJ whole genome shotgun (WGS) entry which is preliminary data.</text>
</comment>
<sequence>MRLLPRLKSLLIEPLSLLLSLTPLRRVLPRQNHFYPHPGAPFEGYYTRILTTNGSTVLLIFSSVYKAPHKPSFVHFSLLRPGAGDAPGPGPGSIIVDAFPQLQEELSADGSHHTFSVNAHSPSSTSPDTVEATASYVTNPQSQQYRLHLLTPEYGELDIAVELTRRSPWVSYEPHSSPEGIFANLVFLLPLHWHVYSTASRADVTVRRGDEVLERSKGIAHVEKNWGVEFPDGWVWVQAFKHPPRVMDSESEEIAANHIAPIPSTTTFSLAGGKILGQRAYLLGFQSPTIGQWSFRPLWTLLPFGFRTPFCTERVDARAGTFELTVCGIWRKLIVRAEAPPDHAGWVPMACPLARGHGNTFAYESFDARVHVQAFERAGLGWKLVEDVWMENGALEFGGDYSFKAKMD</sequence>
<name>A0ABR3JJY3_9AGAR</name>
<dbReference type="PANTHER" id="PTHR35309">
    <property type="match status" value="1"/>
</dbReference>
<organism evidence="2 3">
    <name type="scientific">Hohenbuehelia grisea</name>
    <dbReference type="NCBI Taxonomy" id="104357"/>
    <lineage>
        <taxon>Eukaryota</taxon>
        <taxon>Fungi</taxon>
        <taxon>Dikarya</taxon>
        <taxon>Basidiomycota</taxon>
        <taxon>Agaricomycotina</taxon>
        <taxon>Agaricomycetes</taxon>
        <taxon>Agaricomycetidae</taxon>
        <taxon>Agaricales</taxon>
        <taxon>Pleurotineae</taxon>
        <taxon>Pleurotaceae</taxon>
        <taxon>Hohenbuehelia</taxon>
    </lineage>
</organism>
<evidence type="ECO:0000313" key="3">
    <source>
        <dbReference type="Proteomes" id="UP001556367"/>
    </source>
</evidence>
<keyword evidence="1" id="KW-0732">Signal</keyword>
<reference evidence="3" key="1">
    <citation type="submission" date="2024-06" db="EMBL/GenBank/DDBJ databases">
        <title>Multi-omics analyses provide insights into the biosynthesis of the anticancer antibiotic pleurotin in Hohenbuehelia grisea.</title>
        <authorList>
            <person name="Weaver J.A."/>
            <person name="Alberti F."/>
        </authorList>
    </citation>
    <scope>NUCLEOTIDE SEQUENCE [LARGE SCALE GENOMIC DNA]</scope>
    <source>
        <strain evidence="3">T-177</strain>
    </source>
</reference>
<accession>A0ABR3JJY3</accession>
<gene>
    <name evidence="2" type="ORF">HGRIS_001894</name>
</gene>
<feature type="chain" id="PRO_5047129014" description="Tocopherol cyclase" evidence="1">
    <location>
        <begin position="30"/>
        <end position="408"/>
    </location>
</feature>
<proteinExistence type="predicted"/>
<evidence type="ECO:0008006" key="4">
    <source>
        <dbReference type="Google" id="ProtNLM"/>
    </source>
</evidence>
<dbReference type="SUPFAM" id="SSF159245">
    <property type="entry name" value="AttH-like"/>
    <property type="match status" value="1"/>
</dbReference>
<feature type="signal peptide" evidence="1">
    <location>
        <begin position="1"/>
        <end position="29"/>
    </location>
</feature>
<dbReference type="Proteomes" id="UP001556367">
    <property type="component" value="Unassembled WGS sequence"/>
</dbReference>
<protein>
    <recommendedName>
        <fullName evidence="4">Tocopherol cyclase</fullName>
    </recommendedName>
</protein>
<keyword evidence="3" id="KW-1185">Reference proteome</keyword>